<evidence type="ECO:0000256" key="1">
    <source>
        <dbReference type="ARBA" id="ARBA00000077"/>
    </source>
</evidence>
<evidence type="ECO:0000313" key="15">
    <source>
        <dbReference type="Proteomes" id="UP000514704"/>
    </source>
</evidence>
<dbReference type="SUPFAM" id="SSF53098">
    <property type="entry name" value="Ribonuclease H-like"/>
    <property type="match status" value="1"/>
</dbReference>
<dbReference type="RefSeq" id="WP_182078533.1">
    <property type="nucleotide sequence ID" value="NZ_CP059674.1"/>
</dbReference>
<evidence type="ECO:0000256" key="6">
    <source>
        <dbReference type="ARBA" id="ARBA00022722"/>
    </source>
</evidence>
<dbReference type="GO" id="GO:0005737">
    <property type="term" value="C:cytoplasm"/>
    <property type="evidence" value="ECO:0007669"/>
    <property type="project" value="UniProtKB-SubCell"/>
</dbReference>
<dbReference type="GO" id="GO:0046872">
    <property type="term" value="F:metal ion binding"/>
    <property type="evidence" value="ECO:0007669"/>
    <property type="project" value="UniProtKB-KW"/>
</dbReference>
<evidence type="ECO:0000256" key="4">
    <source>
        <dbReference type="ARBA" id="ARBA00008378"/>
    </source>
</evidence>
<dbReference type="EC" id="3.1.26.4" evidence="11"/>
<keyword evidence="15" id="KW-1185">Reference proteome</keyword>
<feature type="binding site" evidence="10">
    <location>
        <position position="176"/>
    </location>
    <ligand>
        <name>a divalent metal cation</name>
        <dbReference type="ChEBI" id="CHEBI:60240"/>
    </ligand>
</feature>
<evidence type="ECO:0000256" key="7">
    <source>
        <dbReference type="ARBA" id="ARBA00022723"/>
    </source>
</evidence>
<evidence type="ECO:0000256" key="11">
    <source>
        <dbReference type="RuleBase" id="RU003515"/>
    </source>
</evidence>
<sequence>MEKTSYSFKKLAKEIVDKFIGNLKTLKADEVKTKNTKIYKRFHYLNKAIIIIYKTNTVTIQRAKSGTHTDLDRFVKQHCFWNNASKNNAANNKGSKNNSNKQNTSKTVTSKVSKNNSNKQNSNTTTKNSDSVSNTNIEDISKLTNVSETKTSVNNKKTELINNQNDFLDQDTIGCDEVGVGEYLGPIVTCCALVRHDQIDRVKKLGVKDSKKLSDEKIVEIANELKKFIKFEIFCFDPNKGTLGYNQMHERLNSLEAVKAYMHNAGLTIFKLKYQTNNPIILDQAVQEDRYYEYLEGFKDLSIVKIDLMETKSESKYLSVATASILARAFYLELCKELLHKIGYTDDYKLMLGTSNEIFERIKTYIQENPHFNWKYAFKVHMLAKFLESL</sequence>
<proteinExistence type="inferred from homology"/>
<dbReference type="PROSITE" id="PS51975">
    <property type="entry name" value="RNASE_H_2"/>
    <property type="match status" value="1"/>
</dbReference>
<dbReference type="GO" id="GO:0003723">
    <property type="term" value="F:RNA binding"/>
    <property type="evidence" value="ECO:0007669"/>
    <property type="project" value="UniProtKB-UniRule"/>
</dbReference>
<dbReference type="GO" id="GO:0032299">
    <property type="term" value="C:ribonuclease H2 complex"/>
    <property type="evidence" value="ECO:0007669"/>
    <property type="project" value="TreeGrafter"/>
</dbReference>
<evidence type="ECO:0000256" key="3">
    <source>
        <dbReference type="ARBA" id="ARBA00004496"/>
    </source>
</evidence>
<dbReference type="InterPro" id="IPR001352">
    <property type="entry name" value="RNase_HII/HIII"/>
</dbReference>
<keyword evidence="5" id="KW-0963">Cytoplasm</keyword>
<evidence type="ECO:0000256" key="9">
    <source>
        <dbReference type="ARBA" id="ARBA00022801"/>
    </source>
</evidence>
<dbReference type="GO" id="GO:0006298">
    <property type="term" value="P:mismatch repair"/>
    <property type="evidence" value="ECO:0007669"/>
    <property type="project" value="TreeGrafter"/>
</dbReference>
<dbReference type="KEGG" id="mtuy:H3143_01925"/>
<name>A0A7D7UC39_9MOLU</name>
<evidence type="ECO:0000256" key="2">
    <source>
        <dbReference type="ARBA" id="ARBA00004065"/>
    </source>
</evidence>
<dbReference type="InterPro" id="IPR036397">
    <property type="entry name" value="RNaseH_sf"/>
</dbReference>
<feature type="region of interest" description="Disordered" evidence="12">
    <location>
        <begin position="85"/>
        <end position="133"/>
    </location>
</feature>
<keyword evidence="6 10" id="KW-0540">Nuclease</keyword>
<gene>
    <name evidence="14" type="ORF">H3143_01925</name>
</gene>
<dbReference type="InterPro" id="IPR024567">
    <property type="entry name" value="RNase_HII/HIII_dom"/>
</dbReference>
<dbReference type="PANTHER" id="PTHR10954">
    <property type="entry name" value="RIBONUCLEASE H2 SUBUNIT A"/>
    <property type="match status" value="1"/>
</dbReference>
<evidence type="ECO:0000256" key="12">
    <source>
        <dbReference type="SAM" id="MobiDB-lite"/>
    </source>
</evidence>
<feature type="binding site" evidence="10">
    <location>
        <position position="177"/>
    </location>
    <ligand>
        <name>a divalent metal cation</name>
        <dbReference type="ChEBI" id="CHEBI:60240"/>
    </ligand>
</feature>
<dbReference type="CDD" id="cd06590">
    <property type="entry name" value="RNase_HII_bacteria_HIII_like"/>
    <property type="match status" value="1"/>
</dbReference>
<dbReference type="Gene3D" id="3.30.420.10">
    <property type="entry name" value="Ribonuclease H-like superfamily/Ribonuclease H"/>
    <property type="match status" value="1"/>
</dbReference>
<evidence type="ECO:0000313" key="14">
    <source>
        <dbReference type="EMBL" id="QMT98246.1"/>
    </source>
</evidence>
<keyword evidence="8 10" id="KW-0255">Endonuclease</keyword>
<protein>
    <recommendedName>
        <fullName evidence="11">Ribonuclease</fullName>
        <ecNumber evidence="11">3.1.26.4</ecNumber>
    </recommendedName>
</protein>
<comment type="cofactor">
    <cofactor evidence="10">
        <name>Mn(2+)</name>
        <dbReference type="ChEBI" id="CHEBI:29035"/>
    </cofactor>
    <cofactor evidence="10">
        <name>Mg(2+)</name>
        <dbReference type="ChEBI" id="CHEBI:18420"/>
    </cofactor>
    <text evidence="10">Manganese or magnesium. Binds 1 divalent metal ion per monomer in the absence of substrate. May bind a second metal ion after substrate binding.</text>
</comment>
<evidence type="ECO:0000256" key="8">
    <source>
        <dbReference type="ARBA" id="ARBA00022759"/>
    </source>
</evidence>
<reference evidence="14 15" key="1">
    <citation type="journal article" date="2017" name="Int. J. Syst. Evol. Microbiol.">
        <title>Mycoplasma tullyi sp. nov., isolated from penguins of the genus Spheniscus.</title>
        <authorList>
            <person name="Yavari C.A."/>
            <person name="Ramirez A.S."/>
            <person name="Nicholas R.A.J."/>
            <person name="Radford A.D."/>
            <person name="Darby A.C."/>
            <person name="Bradbury J.M."/>
        </authorList>
    </citation>
    <scope>NUCLEOTIDE SEQUENCE [LARGE SCALE GENOMIC DNA]</scope>
    <source>
        <strain evidence="14 15">56A97T</strain>
    </source>
</reference>
<accession>A0A7D7UC39</accession>
<dbReference type="Pfam" id="PF01351">
    <property type="entry name" value="RNase_HII"/>
    <property type="match status" value="1"/>
</dbReference>
<feature type="domain" description="RNase H type-2" evidence="13">
    <location>
        <begin position="170"/>
        <end position="390"/>
    </location>
</feature>
<evidence type="ECO:0000256" key="5">
    <source>
        <dbReference type="ARBA" id="ARBA00022490"/>
    </source>
</evidence>
<keyword evidence="7 10" id="KW-0479">Metal-binding</keyword>
<evidence type="ECO:0000256" key="10">
    <source>
        <dbReference type="PROSITE-ProRule" id="PRU01319"/>
    </source>
</evidence>
<comment type="subcellular location">
    <subcellularLocation>
        <location evidence="3">Cytoplasm</location>
    </subcellularLocation>
</comment>
<dbReference type="Proteomes" id="UP000514704">
    <property type="component" value="Chromosome"/>
</dbReference>
<comment type="catalytic activity">
    <reaction evidence="1 10 11">
        <text>Endonucleolytic cleavage to 5'-phosphomonoester.</text>
        <dbReference type="EC" id="3.1.26.4"/>
    </reaction>
</comment>
<organism evidence="14 15">
    <name type="scientific">Mycoplasma tullyi</name>
    <dbReference type="NCBI Taxonomy" id="1612150"/>
    <lineage>
        <taxon>Bacteria</taxon>
        <taxon>Bacillati</taxon>
        <taxon>Mycoplasmatota</taxon>
        <taxon>Mollicutes</taxon>
        <taxon>Mycoplasmataceae</taxon>
        <taxon>Mycoplasma</taxon>
    </lineage>
</organism>
<dbReference type="InterPro" id="IPR012337">
    <property type="entry name" value="RNaseH-like_sf"/>
</dbReference>
<dbReference type="GO" id="GO:0043137">
    <property type="term" value="P:DNA replication, removal of RNA primer"/>
    <property type="evidence" value="ECO:0007669"/>
    <property type="project" value="TreeGrafter"/>
</dbReference>
<keyword evidence="9 10" id="KW-0378">Hydrolase</keyword>
<comment type="function">
    <text evidence="2 11">Endonuclease that specifically degrades the RNA of RNA-DNA hybrids.</text>
</comment>
<dbReference type="EMBL" id="CP059674">
    <property type="protein sequence ID" value="QMT98246.1"/>
    <property type="molecule type" value="Genomic_DNA"/>
</dbReference>
<dbReference type="PANTHER" id="PTHR10954:SF23">
    <property type="entry name" value="RIBONUCLEASE"/>
    <property type="match status" value="1"/>
</dbReference>
<dbReference type="GO" id="GO:0004523">
    <property type="term" value="F:RNA-DNA hybrid ribonuclease activity"/>
    <property type="evidence" value="ECO:0007669"/>
    <property type="project" value="UniProtKB-UniRule"/>
</dbReference>
<dbReference type="AlphaFoldDB" id="A0A7D7UC39"/>
<comment type="similarity">
    <text evidence="4">Belongs to the RNase HII family. RnhC subfamily.</text>
</comment>
<evidence type="ECO:0000259" key="13">
    <source>
        <dbReference type="PROSITE" id="PS51975"/>
    </source>
</evidence>
<feature type="binding site" evidence="10">
    <location>
        <position position="283"/>
    </location>
    <ligand>
        <name>a divalent metal cation</name>
        <dbReference type="ChEBI" id="CHEBI:60240"/>
    </ligand>
</feature>